<proteinExistence type="predicted"/>
<evidence type="ECO:0000313" key="2">
    <source>
        <dbReference type="Proteomes" id="UP000321436"/>
    </source>
</evidence>
<dbReference type="RefSeq" id="WP_146864170.1">
    <property type="nucleotide sequence ID" value="NZ_BKAU01000004.1"/>
</dbReference>
<reference evidence="1 2" key="1">
    <citation type="submission" date="2019-07" db="EMBL/GenBank/DDBJ databases">
        <title>Whole genome shotgun sequence of Chitinophaga cymbidii NBRC 109752.</title>
        <authorList>
            <person name="Hosoyama A."/>
            <person name="Uohara A."/>
            <person name="Ohji S."/>
            <person name="Ichikawa N."/>
        </authorList>
    </citation>
    <scope>NUCLEOTIDE SEQUENCE [LARGE SCALE GENOMIC DNA]</scope>
    <source>
        <strain evidence="1 2">NBRC 109752</strain>
    </source>
</reference>
<protein>
    <recommendedName>
        <fullName evidence="3">Lipoprotein</fullName>
    </recommendedName>
</protein>
<dbReference type="AlphaFoldDB" id="A0A512RMT1"/>
<evidence type="ECO:0008006" key="3">
    <source>
        <dbReference type="Google" id="ProtNLM"/>
    </source>
</evidence>
<keyword evidence="2" id="KW-1185">Reference proteome</keyword>
<comment type="caution">
    <text evidence="1">The sequence shown here is derived from an EMBL/GenBank/DDBJ whole genome shotgun (WGS) entry which is preliminary data.</text>
</comment>
<dbReference type="Proteomes" id="UP000321436">
    <property type="component" value="Unassembled WGS sequence"/>
</dbReference>
<evidence type="ECO:0000313" key="1">
    <source>
        <dbReference type="EMBL" id="GEP96998.1"/>
    </source>
</evidence>
<name>A0A512RMT1_9BACT</name>
<dbReference type="PROSITE" id="PS51257">
    <property type="entry name" value="PROKAR_LIPOPROTEIN"/>
    <property type="match status" value="1"/>
</dbReference>
<organism evidence="1 2">
    <name type="scientific">Chitinophaga cymbidii</name>
    <dbReference type="NCBI Taxonomy" id="1096750"/>
    <lineage>
        <taxon>Bacteria</taxon>
        <taxon>Pseudomonadati</taxon>
        <taxon>Bacteroidota</taxon>
        <taxon>Chitinophagia</taxon>
        <taxon>Chitinophagales</taxon>
        <taxon>Chitinophagaceae</taxon>
        <taxon>Chitinophaga</taxon>
    </lineage>
</organism>
<sequence length="132" mass="15308">MRYFKLVLLAICFFYGCASQKRQPQKEVWTDTYKNIVAISAIKQSKPQVDSNDVSPAINFDLIGHDDFAKEADSVGKAFYQSILPPTVYREEGLKAVLNRTLLYYKSKELDRLAKSAYKRYKEVQKRNQKDN</sequence>
<accession>A0A512RMT1</accession>
<dbReference type="EMBL" id="BKAU01000004">
    <property type="protein sequence ID" value="GEP96998.1"/>
    <property type="molecule type" value="Genomic_DNA"/>
</dbReference>
<gene>
    <name evidence="1" type="ORF">CCY01nite_32580</name>
</gene>